<dbReference type="SMART" id="SM00220">
    <property type="entry name" value="S_TKc"/>
    <property type="match status" value="1"/>
</dbReference>
<dbReference type="InterPro" id="IPR013087">
    <property type="entry name" value="Znf_C2H2_type"/>
</dbReference>
<evidence type="ECO:0000313" key="2">
    <source>
        <dbReference type="EMBL" id="KDQ50917.1"/>
    </source>
</evidence>
<name>A0A067PIV3_9AGAM</name>
<dbReference type="OrthoDB" id="346907at2759"/>
<dbReference type="InterPro" id="IPR051681">
    <property type="entry name" value="Ser/Thr_Kinases-Pseudokinases"/>
</dbReference>
<dbReference type="InterPro" id="IPR011009">
    <property type="entry name" value="Kinase-like_dom_sf"/>
</dbReference>
<dbReference type="InterPro" id="IPR008271">
    <property type="entry name" value="Ser/Thr_kinase_AS"/>
</dbReference>
<dbReference type="InterPro" id="IPR000719">
    <property type="entry name" value="Prot_kinase_dom"/>
</dbReference>
<dbReference type="PANTHER" id="PTHR44329">
    <property type="entry name" value="SERINE/THREONINE-PROTEIN KINASE TNNI3K-RELATED"/>
    <property type="match status" value="1"/>
</dbReference>
<reference evidence="3" key="1">
    <citation type="journal article" date="2014" name="Proc. Natl. Acad. Sci. U.S.A.">
        <title>Extensive sampling of basidiomycete genomes demonstrates inadequacy of the white-rot/brown-rot paradigm for wood decay fungi.</title>
        <authorList>
            <person name="Riley R."/>
            <person name="Salamov A.A."/>
            <person name="Brown D.W."/>
            <person name="Nagy L.G."/>
            <person name="Floudas D."/>
            <person name="Held B.W."/>
            <person name="Levasseur A."/>
            <person name="Lombard V."/>
            <person name="Morin E."/>
            <person name="Otillar R."/>
            <person name="Lindquist E.A."/>
            <person name="Sun H."/>
            <person name="LaButti K.M."/>
            <person name="Schmutz J."/>
            <person name="Jabbour D."/>
            <person name="Luo H."/>
            <person name="Baker S.E."/>
            <person name="Pisabarro A.G."/>
            <person name="Walton J.D."/>
            <person name="Blanchette R.A."/>
            <person name="Henrissat B."/>
            <person name="Martin F."/>
            <person name="Cullen D."/>
            <person name="Hibbett D.S."/>
            <person name="Grigoriev I.V."/>
        </authorList>
    </citation>
    <scope>NUCLEOTIDE SEQUENCE [LARGE SCALE GENOMIC DNA]</scope>
    <source>
        <strain evidence="3">MUCL 33604</strain>
    </source>
</reference>
<dbReference type="InParanoid" id="A0A067PIV3"/>
<dbReference type="PROSITE" id="PS00108">
    <property type="entry name" value="PROTEIN_KINASE_ST"/>
    <property type="match status" value="1"/>
</dbReference>
<accession>A0A067PIV3</accession>
<keyword evidence="3" id="KW-1185">Reference proteome</keyword>
<dbReference type="Pfam" id="PF07714">
    <property type="entry name" value="PK_Tyr_Ser-Thr"/>
    <property type="match status" value="1"/>
</dbReference>
<gene>
    <name evidence="2" type="ORF">JAAARDRAFT_141208</name>
</gene>
<dbReference type="SUPFAM" id="SSF56112">
    <property type="entry name" value="Protein kinase-like (PK-like)"/>
    <property type="match status" value="1"/>
</dbReference>
<feature type="domain" description="Protein kinase" evidence="1">
    <location>
        <begin position="10"/>
        <end position="278"/>
    </location>
</feature>
<dbReference type="HOGENOM" id="CLU_000288_7_18_1"/>
<dbReference type="InterPro" id="IPR001245">
    <property type="entry name" value="Ser-Thr/Tyr_kinase_cat_dom"/>
</dbReference>
<dbReference type="GO" id="GO:0004674">
    <property type="term" value="F:protein serine/threonine kinase activity"/>
    <property type="evidence" value="ECO:0007669"/>
    <property type="project" value="TreeGrafter"/>
</dbReference>
<dbReference type="GO" id="GO:0005524">
    <property type="term" value="F:ATP binding"/>
    <property type="evidence" value="ECO:0007669"/>
    <property type="project" value="InterPro"/>
</dbReference>
<dbReference type="PROSITE" id="PS00028">
    <property type="entry name" value="ZINC_FINGER_C2H2_1"/>
    <property type="match status" value="1"/>
</dbReference>
<dbReference type="STRING" id="933084.A0A067PIV3"/>
<evidence type="ECO:0000313" key="3">
    <source>
        <dbReference type="Proteomes" id="UP000027265"/>
    </source>
</evidence>
<dbReference type="PROSITE" id="PS50011">
    <property type="entry name" value="PROTEIN_KINASE_DOM"/>
    <property type="match status" value="1"/>
</dbReference>
<sequence length="366" mass="40761">MKDLTGQIKRLEKDVFALGGFADLYKGQLRQAAGATIVVAVKVLRTMGSDSTYINKLNSNLNREAFLWSTLNHPNITPFYGVCHDMGRHQAPSLVCPYYEHGNINSYLGDRPDSPTLPLIAQVGAGLAYLHRLNPPIIHGDVKGSNILISESGEAKLCDFGLARILESPGFTTKNMGGTCRWMAYELLLPVDDEDGNVPPVTDATDVWAFAMTILTRGRPPFWNIRYDAAVILSVANGGLPSRKVYKDISDPIWDVLTRCWRQDPSHRPSMDAISLFFDVAVKQPDRLADPDLQSALSARKSPQPFDYRSSFVTVRPRGRSRGAPYPVWERPPALPPPSPYPCKWPKCQYGFSTLDDCQSHESKHF</sequence>
<dbReference type="EMBL" id="KL197754">
    <property type="protein sequence ID" value="KDQ50917.1"/>
    <property type="molecule type" value="Genomic_DNA"/>
</dbReference>
<dbReference type="Gene3D" id="1.10.510.10">
    <property type="entry name" value="Transferase(Phosphotransferase) domain 1"/>
    <property type="match status" value="1"/>
</dbReference>
<proteinExistence type="predicted"/>
<organism evidence="2 3">
    <name type="scientific">Jaapia argillacea MUCL 33604</name>
    <dbReference type="NCBI Taxonomy" id="933084"/>
    <lineage>
        <taxon>Eukaryota</taxon>
        <taxon>Fungi</taxon>
        <taxon>Dikarya</taxon>
        <taxon>Basidiomycota</taxon>
        <taxon>Agaricomycotina</taxon>
        <taxon>Agaricomycetes</taxon>
        <taxon>Agaricomycetidae</taxon>
        <taxon>Jaapiales</taxon>
        <taxon>Jaapiaceae</taxon>
        <taxon>Jaapia</taxon>
    </lineage>
</organism>
<dbReference type="Proteomes" id="UP000027265">
    <property type="component" value="Unassembled WGS sequence"/>
</dbReference>
<evidence type="ECO:0000259" key="1">
    <source>
        <dbReference type="PROSITE" id="PS50011"/>
    </source>
</evidence>
<dbReference type="AlphaFoldDB" id="A0A067PIV3"/>
<protein>
    <recommendedName>
        <fullName evidence="1">Protein kinase domain-containing protein</fullName>
    </recommendedName>
</protein>